<dbReference type="GO" id="GO:0016020">
    <property type="term" value="C:membrane"/>
    <property type="evidence" value="ECO:0007669"/>
    <property type="project" value="TreeGrafter"/>
</dbReference>
<evidence type="ECO:0000259" key="2">
    <source>
        <dbReference type="Pfam" id="PF01757"/>
    </source>
</evidence>
<accession>A0A6N9TVM2</accession>
<feature type="transmembrane region" description="Helical" evidence="1">
    <location>
        <begin position="120"/>
        <end position="139"/>
    </location>
</feature>
<dbReference type="EMBL" id="JAAGRR010000064">
    <property type="protein sequence ID" value="NDY42536.1"/>
    <property type="molecule type" value="Genomic_DNA"/>
</dbReference>
<keyword evidence="1" id="KW-0472">Membrane</keyword>
<keyword evidence="3" id="KW-0808">Transferase</keyword>
<evidence type="ECO:0000313" key="4">
    <source>
        <dbReference type="Proteomes" id="UP000469346"/>
    </source>
</evidence>
<protein>
    <submittedName>
        <fullName evidence="3">Acyltransferase</fullName>
    </submittedName>
</protein>
<dbReference type="Proteomes" id="UP000469346">
    <property type="component" value="Unassembled WGS sequence"/>
</dbReference>
<feature type="transmembrane region" description="Helical" evidence="1">
    <location>
        <begin position="266"/>
        <end position="284"/>
    </location>
</feature>
<feature type="transmembrane region" description="Helical" evidence="1">
    <location>
        <begin position="304"/>
        <end position="327"/>
    </location>
</feature>
<organism evidence="3 4">
    <name type="scientific">Dissulfurirhabdus thermomarina</name>
    <dbReference type="NCBI Taxonomy" id="1765737"/>
    <lineage>
        <taxon>Bacteria</taxon>
        <taxon>Deltaproteobacteria</taxon>
        <taxon>Dissulfurirhabdaceae</taxon>
        <taxon>Dissulfurirhabdus</taxon>
    </lineage>
</organism>
<feature type="domain" description="Acyltransferase 3" evidence="2">
    <location>
        <begin position="6"/>
        <end position="325"/>
    </location>
</feature>
<name>A0A6N9TVM2_DISTH</name>
<gene>
    <name evidence="3" type="ORF">G3N55_06735</name>
</gene>
<sequence length="390" mass="42390">MKLETIQAWRALAVLLVVLFHGTLRVAGHYGVAPLWGAFRVGFCGVHLFFVISGFIILFAHAGDVGRPRRLPWYWTRRLVRIYPFYWIILLASGGWRFLVHGPDLREFWLNALFFMKENVLVIPVSWTLRYEVLFYALFSALVLDRRLGAAVAAAWLGLLLAGPWRGGILLHPFNLLFLFGLAAGGLWFGLRRLRPAAGGRVGAACLAAGGILFAATAAALFARPASVATWPRDLPSILGLGAGSLLLVLGSASPAVEGFFARRRLLSLVGDASYAIYLVHGQVERLAFKLVTALDPLWGGAIGSQPGAALVLFFLAASAVGAGLLLHRHVERPLLRRLRRSADALFARGAAWAAAGRPFFRAGWPEWQVEQRAFRHGERGSGDGGGAGP</sequence>
<feature type="transmembrane region" description="Helical" evidence="1">
    <location>
        <begin position="37"/>
        <end position="61"/>
    </location>
</feature>
<dbReference type="InterPro" id="IPR002656">
    <property type="entry name" value="Acyl_transf_3_dom"/>
</dbReference>
<dbReference type="InterPro" id="IPR050879">
    <property type="entry name" value="Acyltransferase_3"/>
</dbReference>
<dbReference type="PANTHER" id="PTHR23028">
    <property type="entry name" value="ACETYLTRANSFERASE"/>
    <property type="match status" value="1"/>
</dbReference>
<dbReference type="PANTHER" id="PTHR23028:SF131">
    <property type="entry name" value="BLR2367 PROTEIN"/>
    <property type="match status" value="1"/>
</dbReference>
<keyword evidence="1" id="KW-1133">Transmembrane helix</keyword>
<feature type="transmembrane region" description="Helical" evidence="1">
    <location>
        <begin position="202"/>
        <end position="223"/>
    </location>
</feature>
<dbReference type="GO" id="GO:0016747">
    <property type="term" value="F:acyltransferase activity, transferring groups other than amino-acyl groups"/>
    <property type="evidence" value="ECO:0007669"/>
    <property type="project" value="InterPro"/>
</dbReference>
<evidence type="ECO:0000256" key="1">
    <source>
        <dbReference type="SAM" id="Phobius"/>
    </source>
</evidence>
<reference evidence="3 4" key="1">
    <citation type="submission" date="2020-02" db="EMBL/GenBank/DDBJ databases">
        <title>Comparative genomics of sulfur disproportionating microorganisms.</title>
        <authorList>
            <person name="Ward L.M."/>
            <person name="Bertran E."/>
            <person name="Johnston D.T."/>
        </authorList>
    </citation>
    <scope>NUCLEOTIDE SEQUENCE [LARGE SCALE GENOMIC DNA]</scope>
    <source>
        <strain evidence="3 4">DSM 100025</strain>
    </source>
</reference>
<feature type="transmembrane region" description="Helical" evidence="1">
    <location>
        <begin position="148"/>
        <end position="165"/>
    </location>
</feature>
<keyword evidence="3" id="KW-0012">Acyltransferase</keyword>
<comment type="caution">
    <text evidence="3">The sequence shown here is derived from an EMBL/GenBank/DDBJ whole genome shotgun (WGS) entry which is preliminary data.</text>
</comment>
<keyword evidence="1" id="KW-0812">Transmembrane</keyword>
<dbReference type="Pfam" id="PF01757">
    <property type="entry name" value="Acyl_transf_3"/>
    <property type="match status" value="1"/>
</dbReference>
<dbReference type="RefSeq" id="WP_163298674.1">
    <property type="nucleotide sequence ID" value="NZ_JAAGRR010000064.1"/>
</dbReference>
<feature type="transmembrane region" description="Helical" evidence="1">
    <location>
        <begin position="171"/>
        <end position="190"/>
    </location>
</feature>
<feature type="transmembrane region" description="Helical" evidence="1">
    <location>
        <begin position="82"/>
        <end position="100"/>
    </location>
</feature>
<keyword evidence="4" id="KW-1185">Reference proteome</keyword>
<proteinExistence type="predicted"/>
<dbReference type="GO" id="GO:0000271">
    <property type="term" value="P:polysaccharide biosynthetic process"/>
    <property type="evidence" value="ECO:0007669"/>
    <property type="project" value="TreeGrafter"/>
</dbReference>
<evidence type="ECO:0000313" key="3">
    <source>
        <dbReference type="EMBL" id="NDY42536.1"/>
    </source>
</evidence>
<dbReference type="AlphaFoldDB" id="A0A6N9TVM2"/>
<feature type="transmembrane region" description="Helical" evidence="1">
    <location>
        <begin position="235"/>
        <end position="254"/>
    </location>
</feature>